<protein>
    <submittedName>
        <fullName evidence="5">Metalloregulator ArsR/SmtB family transcription factor</fullName>
    </submittedName>
</protein>
<dbReference type="CDD" id="cd00090">
    <property type="entry name" value="HTH_ARSR"/>
    <property type="match status" value="1"/>
</dbReference>
<evidence type="ECO:0000313" key="5">
    <source>
        <dbReference type="EMBL" id="MCB4824658.1"/>
    </source>
</evidence>
<dbReference type="InterPro" id="IPR051011">
    <property type="entry name" value="Metal_resp_trans_reg"/>
</dbReference>
<proteinExistence type="predicted"/>
<dbReference type="RefSeq" id="WP_226612807.1">
    <property type="nucleotide sequence ID" value="NZ_JAJAQI010000049.1"/>
</dbReference>
<name>A0A9X1IJA0_9PROT</name>
<dbReference type="PANTHER" id="PTHR43132:SF6">
    <property type="entry name" value="HTH-TYPE TRANSCRIPTIONAL REPRESSOR CZRA"/>
    <property type="match status" value="1"/>
</dbReference>
<evidence type="ECO:0000256" key="3">
    <source>
        <dbReference type="ARBA" id="ARBA00023163"/>
    </source>
</evidence>
<keyword evidence="1" id="KW-0805">Transcription regulation</keyword>
<feature type="domain" description="HTH arsR-type" evidence="4">
    <location>
        <begin position="5"/>
        <end position="99"/>
    </location>
</feature>
<dbReference type="GO" id="GO:0003700">
    <property type="term" value="F:DNA-binding transcription factor activity"/>
    <property type="evidence" value="ECO:0007669"/>
    <property type="project" value="InterPro"/>
</dbReference>
<dbReference type="InterPro" id="IPR001845">
    <property type="entry name" value="HTH_ArsR_DNA-bd_dom"/>
</dbReference>
<dbReference type="Proteomes" id="UP001139311">
    <property type="component" value="Unassembled WGS sequence"/>
</dbReference>
<reference evidence="5" key="1">
    <citation type="submission" date="2021-10" db="EMBL/GenBank/DDBJ databases">
        <title>Roseicella aerolatum sp. nov., isolated from aerosols of e-waste dismantling site.</title>
        <authorList>
            <person name="Qin T."/>
        </authorList>
    </citation>
    <scope>NUCLEOTIDE SEQUENCE</scope>
    <source>
        <strain evidence="5">GB24</strain>
    </source>
</reference>
<dbReference type="EMBL" id="JAJAQI010000049">
    <property type="protein sequence ID" value="MCB4824658.1"/>
    <property type="molecule type" value="Genomic_DNA"/>
</dbReference>
<dbReference type="NCBIfam" id="NF033788">
    <property type="entry name" value="HTH_metalloreg"/>
    <property type="match status" value="1"/>
</dbReference>
<dbReference type="InterPro" id="IPR011991">
    <property type="entry name" value="ArsR-like_HTH"/>
</dbReference>
<keyword evidence="3" id="KW-0804">Transcription</keyword>
<dbReference type="InterPro" id="IPR036390">
    <property type="entry name" value="WH_DNA-bd_sf"/>
</dbReference>
<keyword evidence="6" id="KW-1185">Reference proteome</keyword>
<dbReference type="PRINTS" id="PR00778">
    <property type="entry name" value="HTHARSR"/>
</dbReference>
<sequence>MNMSEMRGRAGEAGRFLKALCNEHRLLILCSLAEGEKSVGELERLLEMRQPHLSQHLTRLRADGLVQTRRVSRTVYYRLGSEPAERMIGLLYELFCARDAAAAPTTDGTPPADNPTTGA</sequence>
<accession>A0A9X1IJA0</accession>
<dbReference type="Gene3D" id="1.10.10.10">
    <property type="entry name" value="Winged helix-like DNA-binding domain superfamily/Winged helix DNA-binding domain"/>
    <property type="match status" value="1"/>
</dbReference>
<dbReference type="InterPro" id="IPR036388">
    <property type="entry name" value="WH-like_DNA-bd_sf"/>
</dbReference>
<dbReference type="PANTHER" id="PTHR43132">
    <property type="entry name" value="ARSENICAL RESISTANCE OPERON REPRESSOR ARSR-RELATED"/>
    <property type="match status" value="1"/>
</dbReference>
<dbReference type="AlphaFoldDB" id="A0A9X1IJA0"/>
<evidence type="ECO:0000256" key="1">
    <source>
        <dbReference type="ARBA" id="ARBA00023015"/>
    </source>
</evidence>
<dbReference type="GO" id="GO:0003677">
    <property type="term" value="F:DNA binding"/>
    <property type="evidence" value="ECO:0007669"/>
    <property type="project" value="UniProtKB-KW"/>
</dbReference>
<dbReference type="SUPFAM" id="SSF46785">
    <property type="entry name" value="Winged helix' DNA-binding domain"/>
    <property type="match status" value="1"/>
</dbReference>
<gene>
    <name evidence="5" type="ORF">LHA35_23295</name>
</gene>
<comment type="caution">
    <text evidence="5">The sequence shown here is derived from an EMBL/GenBank/DDBJ whole genome shotgun (WGS) entry which is preliminary data.</text>
</comment>
<dbReference type="PROSITE" id="PS50987">
    <property type="entry name" value="HTH_ARSR_2"/>
    <property type="match status" value="1"/>
</dbReference>
<dbReference type="SMART" id="SM00418">
    <property type="entry name" value="HTH_ARSR"/>
    <property type="match status" value="1"/>
</dbReference>
<evidence type="ECO:0000256" key="2">
    <source>
        <dbReference type="ARBA" id="ARBA00023125"/>
    </source>
</evidence>
<dbReference type="Pfam" id="PF01022">
    <property type="entry name" value="HTH_5"/>
    <property type="match status" value="1"/>
</dbReference>
<organism evidence="5 6">
    <name type="scientific">Roseicella aerolata</name>
    <dbReference type="NCBI Taxonomy" id="2883479"/>
    <lineage>
        <taxon>Bacteria</taxon>
        <taxon>Pseudomonadati</taxon>
        <taxon>Pseudomonadota</taxon>
        <taxon>Alphaproteobacteria</taxon>
        <taxon>Acetobacterales</taxon>
        <taxon>Roseomonadaceae</taxon>
        <taxon>Roseicella</taxon>
    </lineage>
</organism>
<keyword evidence="2" id="KW-0238">DNA-binding</keyword>
<evidence type="ECO:0000259" key="4">
    <source>
        <dbReference type="PROSITE" id="PS50987"/>
    </source>
</evidence>
<evidence type="ECO:0000313" key="6">
    <source>
        <dbReference type="Proteomes" id="UP001139311"/>
    </source>
</evidence>